<reference evidence="6 7" key="1">
    <citation type="submission" date="2020-08" db="EMBL/GenBank/DDBJ databases">
        <title>Genome sequence of Erysipelothrix inopinata DSM 15511T.</title>
        <authorList>
            <person name="Hyun D.-W."/>
            <person name="Bae J.-W."/>
        </authorList>
    </citation>
    <scope>NUCLEOTIDE SEQUENCE [LARGE SCALE GENOMIC DNA]</scope>
    <source>
        <strain evidence="6 7">DSM 15511</strain>
    </source>
</reference>
<evidence type="ECO:0000256" key="4">
    <source>
        <dbReference type="ARBA" id="ARBA00023163"/>
    </source>
</evidence>
<dbReference type="Gene3D" id="3.20.80.10">
    <property type="entry name" value="Regulatory factor, effector binding domain"/>
    <property type="match status" value="1"/>
</dbReference>
<dbReference type="InterPro" id="IPR009061">
    <property type="entry name" value="DNA-bd_dom_put_sf"/>
</dbReference>
<dbReference type="SMART" id="SM00422">
    <property type="entry name" value="HTH_MERR"/>
    <property type="match status" value="1"/>
</dbReference>
<dbReference type="PANTHER" id="PTHR30204">
    <property type="entry name" value="REDOX-CYCLING DRUG-SENSING TRANSCRIPTIONAL ACTIVATOR SOXR"/>
    <property type="match status" value="1"/>
</dbReference>
<dbReference type="Proteomes" id="UP000515928">
    <property type="component" value="Chromosome"/>
</dbReference>
<keyword evidence="3" id="KW-0238">DNA-binding</keyword>
<dbReference type="InterPro" id="IPR000551">
    <property type="entry name" value="MerR-type_HTH_dom"/>
</dbReference>
<evidence type="ECO:0000256" key="3">
    <source>
        <dbReference type="ARBA" id="ARBA00023125"/>
    </source>
</evidence>
<dbReference type="PANTHER" id="PTHR30204:SF69">
    <property type="entry name" value="MERR-FAMILY TRANSCRIPTIONAL REGULATOR"/>
    <property type="match status" value="1"/>
</dbReference>
<evidence type="ECO:0000313" key="6">
    <source>
        <dbReference type="EMBL" id="QNN60814.1"/>
    </source>
</evidence>
<keyword evidence="2" id="KW-0805">Transcription regulation</keyword>
<dbReference type="PROSITE" id="PS50937">
    <property type="entry name" value="HTH_MERR_2"/>
    <property type="match status" value="1"/>
</dbReference>
<sequence>MKTNFLINEVAKLHNLSKKTLLYYDRIGLFMPDHIDEETGYRYYVREQFPYLKQIIYLKDLGFSLTEIQELLGDRRFEPLIDKLKEKLTEVNVEIARNMTKKHDLEYLLKFYKEADLIDERDLNHPSIKFFEDRVVMYELCENENSVVEVMLAYRKMLRNLNDMSIFSQMPYGTICMEPTDSSENYLSKVGSFIMLSSDLDAPQKCTLPAGKYACMYKKGGYYDTVSYQVLLDWCTEHGYKPVGNICDFCIVDYTFSKSDETMIQEIQIRIE</sequence>
<dbReference type="CDD" id="cd01107">
    <property type="entry name" value="HTH_BmrR"/>
    <property type="match status" value="1"/>
</dbReference>
<evidence type="ECO:0000256" key="1">
    <source>
        <dbReference type="ARBA" id="ARBA00022491"/>
    </source>
</evidence>
<dbReference type="EMBL" id="CP060715">
    <property type="protein sequence ID" value="QNN60814.1"/>
    <property type="molecule type" value="Genomic_DNA"/>
</dbReference>
<dbReference type="Pfam" id="PF13411">
    <property type="entry name" value="MerR_1"/>
    <property type="match status" value="1"/>
</dbReference>
<evidence type="ECO:0000313" key="7">
    <source>
        <dbReference type="Proteomes" id="UP000515928"/>
    </source>
</evidence>
<dbReference type="GO" id="GO:0003677">
    <property type="term" value="F:DNA binding"/>
    <property type="evidence" value="ECO:0007669"/>
    <property type="project" value="UniProtKB-KW"/>
</dbReference>
<keyword evidence="1" id="KW-0678">Repressor</keyword>
<dbReference type="SUPFAM" id="SSF55136">
    <property type="entry name" value="Probable bacterial effector-binding domain"/>
    <property type="match status" value="1"/>
</dbReference>
<keyword evidence="4" id="KW-0804">Transcription</keyword>
<dbReference type="SUPFAM" id="SSF46955">
    <property type="entry name" value="Putative DNA-binding domain"/>
    <property type="match status" value="1"/>
</dbReference>
<feature type="domain" description="HTH merR-type" evidence="5">
    <location>
        <begin position="4"/>
        <end position="74"/>
    </location>
</feature>
<dbReference type="RefSeq" id="WP_187533935.1">
    <property type="nucleotide sequence ID" value="NZ_CBCSHU010000008.1"/>
</dbReference>
<name>A0A7G9RYY9_9FIRM</name>
<evidence type="ECO:0000256" key="2">
    <source>
        <dbReference type="ARBA" id="ARBA00023015"/>
    </source>
</evidence>
<dbReference type="InterPro" id="IPR011256">
    <property type="entry name" value="Reg_factor_effector_dom_sf"/>
</dbReference>
<keyword evidence="7" id="KW-1185">Reference proteome</keyword>
<proteinExistence type="predicted"/>
<dbReference type="GO" id="GO:0003700">
    <property type="term" value="F:DNA-binding transcription factor activity"/>
    <property type="evidence" value="ECO:0007669"/>
    <property type="project" value="InterPro"/>
</dbReference>
<organism evidence="6 7">
    <name type="scientific">Erysipelothrix inopinata</name>
    <dbReference type="NCBI Taxonomy" id="225084"/>
    <lineage>
        <taxon>Bacteria</taxon>
        <taxon>Bacillati</taxon>
        <taxon>Bacillota</taxon>
        <taxon>Erysipelotrichia</taxon>
        <taxon>Erysipelotrichales</taxon>
        <taxon>Erysipelotrichaceae</taxon>
        <taxon>Erysipelothrix</taxon>
    </lineage>
</organism>
<evidence type="ECO:0000259" key="5">
    <source>
        <dbReference type="PROSITE" id="PS50937"/>
    </source>
</evidence>
<dbReference type="InterPro" id="IPR047057">
    <property type="entry name" value="MerR_fam"/>
</dbReference>
<dbReference type="KEGG" id="eio:H9L01_00060"/>
<protein>
    <submittedName>
        <fullName evidence="6">MerR family transcriptional regulator</fullName>
    </submittedName>
</protein>
<dbReference type="Gene3D" id="1.10.1660.10">
    <property type="match status" value="1"/>
</dbReference>
<accession>A0A7G9RYY9</accession>
<dbReference type="AlphaFoldDB" id="A0A7G9RYY9"/>
<gene>
    <name evidence="6" type="ORF">H9L01_00060</name>
</gene>